<keyword evidence="3" id="KW-1185">Reference proteome</keyword>
<accession>A0ABU5T1B0</accession>
<dbReference type="EMBL" id="JAYGHY010000096">
    <property type="protein sequence ID" value="MEA5444072.1"/>
    <property type="molecule type" value="Genomic_DNA"/>
</dbReference>
<dbReference type="InterPro" id="IPR036866">
    <property type="entry name" value="RibonucZ/Hydroxyglut_hydro"/>
</dbReference>
<proteinExistence type="predicted"/>
<evidence type="ECO:0000313" key="3">
    <source>
        <dbReference type="Proteomes" id="UP001302329"/>
    </source>
</evidence>
<dbReference type="CDD" id="cd07727">
    <property type="entry name" value="YmaE-like_MBL-fold"/>
    <property type="match status" value="1"/>
</dbReference>
<reference evidence="2 3" key="1">
    <citation type="submission" date="2023-12" db="EMBL/GenBank/DDBJ databases">
        <title>Baltic Sea Cyanobacteria.</title>
        <authorList>
            <person name="Delbaje E."/>
            <person name="Fewer D.P."/>
            <person name="Shishido T.K."/>
        </authorList>
    </citation>
    <scope>NUCLEOTIDE SEQUENCE [LARGE SCALE GENOMIC DNA]</scope>
    <source>
        <strain evidence="2 3">UHCC 0281</strain>
    </source>
</reference>
<dbReference type="PANTHER" id="PTHR42773:SF1">
    <property type="entry name" value="METALLO-BETA-LACTAMASE FAMILY PROTEIN"/>
    <property type="match status" value="1"/>
</dbReference>
<feature type="domain" description="Metallo-beta-lactamase" evidence="1">
    <location>
        <begin position="109"/>
        <end position="272"/>
    </location>
</feature>
<evidence type="ECO:0000313" key="2">
    <source>
        <dbReference type="EMBL" id="MEA5444072.1"/>
    </source>
</evidence>
<dbReference type="InterPro" id="IPR001279">
    <property type="entry name" value="Metallo-B-lactamas"/>
</dbReference>
<organism evidence="2 3">
    <name type="scientific">Cyanobium gracile UHCC 0281</name>
    <dbReference type="NCBI Taxonomy" id="3110309"/>
    <lineage>
        <taxon>Bacteria</taxon>
        <taxon>Bacillati</taxon>
        <taxon>Cyanobacteriota</taxon>
        <taxon>Cyanophyceae</taxon>
        <taxon>Synechococcales</taxon>
        <taxon>Prochlorococcaceae</taxon>
        <taxon>Cyanobium</taxon>
    </lineage>
</organism>
<protein>
    <submittedName>
        <fullName evidence="2">MBL fold metallo-hydrolase</fullName>
    </submittedName>
</protein>
<comment type="caution">
    <text evidence="2">The sequence shown here is derived from an EMBL/GenBank/DDBJ whole genome shotgun (WGS) entry which is preliminary data.</text>
</comment>
<gene>
    <name evidence="2" type="ORF">VB739_16065</name>
</gene>
<evidence type="ECO:0000259" key="1">
    <source>
        <dbReference type="SMART" id="SM00849"/>
    </source>
</evidence>
<dbReference type="SUPFAM" id="SSF54862">
    <property type="entry name" value="4Fe-4S ferredoxins"/>
    <property type="match status" value="1"/>
</dbReference>
<dbReference type="PANTHER" id="PTHR42773">
    <property type="entry name" value="METALLO-BETA-LACTAMASE-RELATED"/>
    <property type="match status" value="1"/>
</dbReference>
<sequence length="308" mass="33909">MARPQQRLAANAAGPFYVDRTCIDCGTCWQFDPAHFAPTGRTSHVWAQPQGEGEIRAALLALQACPVAAIGTARELLAQSPADGFPALITSLPEGEVHYGGWASRKSFGASSWLITRRQADGRHDNVLIDSPRWSGALARRIEALGGVRRILLSHRDDVADHGAWAQRFGAERWIHAADADAAPDAEHRIEGLEPVALEDDLLVLPVPGHTAGSVAVLFAGQVLFSGDHLWWGVEPPGVVASRRYCWWNWQEQVRSVQRLLDLDVRWLLPGHGRWHHFAPGEWRRELEATLARVGARVGAREDRGGEP</sequence>
<dbReference type="Pfam" id="PF13370">
    <property type="entry name" value="Fer4_13"/>
    <property type="match status" value="1"/>
</dbReference>
<dbReference type="SUPFAM" id="SSF56281">
    <property type="entry name" value="Metallo-hydrolase/oxidoreductase"/>
    <property type="match status" value="1"/>
</dbReference>
<dbReference type="Gene3D" id="3.30.70.20">
    <property type="match status" value="1"/>
</dbReference>
<name>A0ABU5T1B0_9CYAN</name>
<dbReference type="SMART" id="SM00849">
    <property type="entry name" value="Lactamase_B"/>
    <property type="match status" value="1"/>
</dbReference>
<dbReference type="Proteomes" id="UP001302329">
    <property type="component" value="Unassembled WGS sequence"/>
</dbReference>
<dbReference type="RefSeq" id="WP_323358008.1">
    <property type="nucleotide sequence ID" value="NZ_JAYGHY010000096.1"/>
</dbReference>
<dbReference type="Gene3D" id="3.60.15.10">
    <property type="entry name" value="Ribonuclease Z/Hydroxyacylglutathione hydrolase-like"/>
    <property type="match status" value="1"/>
</dbReference>